<keyword evidence="1" id="KW-0472">Membrane</keyword>
<dbReference type="AlphaFoldDB" id="A0A8J2ZUT9"/>
<organism evidence="2 3">
    <name type="scientific">Pullulanibacillus pueri</name>
    <dbReference type="NCBI Taxonomy" id="1437324"/>
    <lineage>
        <taxon>Bacteria</taxon>
        <taxon>Bacillati</taxon>
        <taxon>Bacillota</taxon>
        <taxon>Bacilli</taxon>
        <taxon>Bacillales</taxon>
        <taxon>Sporolactobacillaceae</taxon>
        <taxon>Pullulanibacillus</taxon>
    </lineage>
</organism>
<reference evidence="2" key="2">
    <citation type="submission" date="2020-09" db="EMBL/GenBank/DDBJ databases">
        <authorList>
            <person name="Sun Q."/>
            <person name="Zhou Y."/>
        </authorList>
    </citation>
    <scope>NUCLEOTIDE SEQUENCE</scope>
    <source>
        <strain evidence="2">CGMCC 1.12777</strain>
    </source>
</reference>
<gene>
    <name evidence="2" type="ORF">GCM10007096_13420</name>
</gene>
<feature type="transmembrane region" description="Helical" evidence="1">
    <location>
        <begin position="12"/>
        <end position="31"/>
    </location>
</feature>
<evidence type="ECO:0008006" key="4">
    <source>
        <dbReference type="Google" id="ProtNLM"/>
    </source>
</evidence>
<name>A0A8J2ZUT9_9BACL</name>
<evidence type="ECO:0000313" key="3">
    <source>
        <dbReference type="Proteomes" id="UP000656813"/>
    </source>
</evidence>
<dbReference type="Proteomes" id="UP000656813">
    <property type="component" value="Unassembled WGS sequence"/>
</dbReference>
<reference evidence="2" key="1">
    <citation type="journal article" date="2014" name="Int. J. Syst. Evol. Microbiol.">
        <title>Complete genome sequence of Corynebacterium casei LMG S-19264T (=DSM 44701T), isolated from a smear-ripened cheese.</title>
        <authorList>
            <consortium name="US DOE Joint Genome Institute (JGI-PGF)"/>
            <person name="Walter F."/>
            <person name="Albersmeier A."/>
            <person name="Kalinowski J."/>
            <person name="Ruckert C."/>
        </authorList>
    </citation>
    <scope>NUCLEOTIDE SEQUENCE</scope>
    <source>
        <strain evidence="2">CGMCC 1.12777</strain>
    </source>
</reference>
<sequence length="77" mass="9310">MRSDLPKTVEKWLVRLVIIQFIALIMAQFMMKHHTLSPYLNKAVRYEGVFEPKESKTLDTIQQSPYMWYDENKKFKE</sequence>
<dbReference type="InterPro" id="IPR035281">
    <property type="entry name" value="DUF5359"/>
</dbReference>
<comment type="caution">
    <text evidence="2">The sequence shown here is derived from an EMBL/GenBank/DDBJ whole genome shotgun (WGS) entry which is preliminary data.</text>
</comment>
<proteinExistence type="predicted"/>
<keyword evidence="3" id="KW-1185">Reference proteome</keyword>
<dbReference type="RefSeq" id="WP_188496628.1">
    <property type="nucleotide sequence ID" value="NZ_BMFV01000007.1"/>
</dbReference>
<dbReference type="EMBL" id="BMFV01000007">
    <property type="protein sequence ID" value="GGH79056.1"/>
    <property type="molecule type" value="Genomic_DNA"/>
</dbReference>
<protein>
    <recommendedName>
        <fullName evidence="4">YpfB family protein</fullName>
    </recommendedName>
</protein>
<evidence type="ECO:0000256" key="1">
    <source>
        <dbReference type="SAM" id="Phobius"/>
    </source>
</evidence>
<evidence type="ECO:0000313" key="2">
    <source>
        <dbReference type="EMBL" id="GGH79056.1"/>
    </source>
</evidence>
<accession>A0A8J2ZUT9</accession>
<keyword evidence="1" id="KW-0812">Transmembrane</keyword>
<dbReference type="Pfam" id="PF17313">
    <property type="entry name" value="DUF5359"/>
    <property type="match status" value="1"/>
</dbReference>
<keyword evidence="1" id="KW-1133">Transmembrane helix</keyword>